<dbReference type="HOGENOM" id="CLU_3023450_0_0_7"/>
<comment type="caution">
    <text evidence="1">The sequence shown here is derived from an EMBL/GenBank/DDBJ whole genome shotgun (WGS) entry which is preliminary data.</text>
</comment>
<dbReference type="Proteomes" id="UP000019141">
    <property type="component" value="Unassembled WGS sequence"/>
</dbReference>
<protein>
    <submittedName>
        <fullName evidence="1">Uncharacterized protein</fullName>
    </submittedName>
</protein>
<dbReference type="AlphaFoldDB" id="W4LR33"/>
<gene>
    <name evidence="1" type="ORF">ETSY1_11645</name>
</gene>
<dbReference type="EMBL" id="AZHW01000352">
    <property type="protein sequence ID" value="ETX00320.1"/>
    <property type="molecule type" value="Genomic_DNA"/>
</dbReference>
<evidence type="ECO:0000313" key="2">
    <source>
        <dbReference type="Proteomes" id="UP000019141"/>
    </source>
</evidence>
<reference evidence="1 2" key="1">
    <citation type="journal article" date="2014" name="Nature">
        <title>An environmental bacterial taxon with a large and distinct metabolic repertoire.</title>
        <authorList>
            <person name="Wilson M.C."/>
            <person name="Mori T."/>
            <person name="Ruckert C."/>
            <person name="Uria A.R."/>
            <person name="Helf M.J."/>
            <person name="Takada K."/>
            <person name="Gernert C."/>
            <person name="Steffens U.A."/>
            <person name="Heycke N."/>
            <person name="Schmitt S."/>
            <person name="Rinke C."/>
            <person name="Helfrich E.J."/>
            <person name="Brachmann A.O."/>
            <person name="Gurgui C."/>
            <person name="Wakimoto T."/>
            <person name="Kracht M."/>
            <person name="Crusemann M."/>
            <person name="Hentschel U."/>
            <person name="Abe I."/>
            <person name="Matsunaga S."/>
            <person name="Kalinowski J."/>
            <person name="Takeyama H."/>
            <person name="Piel J."/>
        </authorList>
    </citation>
    <scope>NUCLEOTIDE SEQUENCE [LARGE SCALE GENOMIC DNA]</scope>
    <source>
        <strain evidence="2">TSY1</strain>
    </source>
</reference>
<name>W4LR33_ENTF1</name>
<proteinExistence type="predicted"/>
<keyword evidence="2" id="KW-1185">Reference proteome</keyword>
<organism evidence="1 2">
    <name type="scientific">Entotheonella factor</name>
    <dbReference type="NCBI Taxonomy" id="1429438"/>
    <lineage>
        <taxon>Bacteria</taxon>
        <taxon>Pseudomonadati</taxon>
        <taxon>Nitrospinota/Tectimicrobiota group</taxon>
        <taxon>Candidatus Tectimicrobiota</taxon>
        <taxon>Candidatus Entotheonellia</taxon>
        <taxon>Candidatus Entotheonellales</taxon>
        <taxon>Candidatus Entotheonellaceae</taxon>
        <taxon>Candidatus Entotheonella</taxon>
    </lineage>
</organism>
<evidence type="ECO:0000313" key="1">
    <source>
        <dbReference type="EMBL" id="ETX00320.1"/>
    </source>
</evidence>
<sequence>MPQPLDGVEFYFSPDRFEVETHAVAHLVDGDSHLMVRGPFAAEGQPFMVPRSARC</sequence>
<accession>W4LR33</accession>